<dbReference type="PROSITE" id="PS51695">
    <property type="entry name" value="SEDOLISIN"/>
    <property type="match status" value="1"/>
</dbReference>
<dbReference type="PANTHER" id="PTHR14218">
    <property type="entry name" value="PROTEASE S8 TRIPEPTIDYL PEPTIDASE I CLN2"/>
    <property type="match status" value="1"/>
</dbReference>
<comment type="cofactor">
    <cofactor evidence="1">
        <name>Ca(2+)</name>
        <dbReference type="ChEBI" id="CHEBI:29108"/>
    </cofactor>
</comment>
<evidence type="ECO:0000256" key="8">
    <source>
        <dbReference type="SAM" id="MobiDB-lite"/>
    </source>
</evidence>
<evidence type="ECO:0000256" key="5">
    <source>
        <dbReference type="ARBA" id="ARBA00022825"/>
    </source>
</evidence>
<proteinExistence type="predicted"/>
<evidence type="ECO:0000256" key="6">
    <source>
        <dbReference type="ARBA" id="ARBA00022837"/>
    </source>
</evidence>
<evidence type="ECO:0000256" key="7">
    <source>
        <dbReference type="ARBA" id="ARBA00023145"/>
    </source>
</evidence>
<keyword evidence="5" id="KW-0720">Serine protease</keyword>
<feature type="region of interest" description="Disordered" evidence="8">
    <location>
        <begin position="1"/>
        <end position="21"/>
    </location>
</feature>
<evidence type="ECO:0000256" key="1">
    <source>
        <dbReference type="ARBA" id="ARBA00001913"/>
    </source>
</evidence>
<accession>A0A941IH32</accession>
<dbReference type="Pfam" id="PF09286">
    <property type="entry name" value="Pro-kuma_activ"/>
    <property type="match status" value="1"/>
</dbReference>
<dbReference type="GO" id="GO:0004252">
    <property type="term" value="F:serine-type endopeptidase activity"/>
    <property type="evidence" value="ECO:0007669"/>
    <property type="project" value="InterPro"/>
</dbReference>
<protein>
    <submittedName>
        <fullName evidence="10">S8/S53 family peptidase</fullName>
    </submittedName>
</protein>
<organism evidence="10 11">
    <name type="scientific">Actinospica acidithermotolerans</name>
    <dbReference type="NCBI Taxonomy" id="2828514"/>
    <lineage>
        <taxon>Bacteria</taxon>
        <taxon>Bacillati</taxon>
        <taxon>Actinomycetota</taxon>
        <taxon>Actinomycetes</taxon>
        <taxon>Catenulisporales</taxon>
        <taxon>Actinospicaceae</taxon>
        <taxon>Actinospica</taxon>
    </lineage>
</organism>
<dbReference type="Proteomes" id="UP000676325">
    <property type="component" value="Unassembled WGS sequence"/>
</dbReference>
<keyword evidence="6" id="KW-0106">Calcium</keyword>
<reference evidence="10" key="1">
    <citation type="submission" date="2021-04" db="EMBL/GenBank/DDBJ databases">
        <title>Genome based classification of Actinospica acidithermotolerans sp. nov., an actinobacterium isolated from an Indonesian hot spring.</title>
        <authorList>
            <person name="Kusuma A.B."/>
            <person name="Putra K.E."/>
            <person name="Nafisah S."/>
            <person name="Loh J."/>
            <person name="Nouioui I."/>
            <person name="Goodfellow M."/>
        </authorList>
    </citation>
    <scope>NUCLEOTIDE SEQUENCE</scope>
    <source>
        <strain evidence="10">MGRD01-02</strain>
    </source>
</reference>
<keyword evidence="2" id="KW-0645">Protease</keyword>
<evidence type="ECO:0000256" key="3">
    <source>
        <dbReference type="ARBA" id="ARBA00022723"/>
    </source>
</evidence>
<dbReference type="InterPro" id="IPR030400">
    <property type="entry name" value="Sedolisin_dom"/>
</dbReference>
<keyword evidence="4" id="KW-0378">Hydrolase</keyword>
<dbReference type="AlphaFoldDB" id="A0A941IH32"/>
<evidence type="ECO:0000256" key="2">
    <source>
        <dbReference type="ARBA" id="ARBA00022670"/>
    </source>
</evidence>
<dbReference type="PANTHER" id="PTHR14218:SF15">
    <property type="entry name" value="TRIPEPTIDYL-PEPTIDASE 1"/>
    <property type="match status" value="1"/>
</dbReference>
<dbReference type="GO" id="GO:0008240">
    <property type="term" value="F:tripeptidyl-peptidase activity"/>
    <property type="evidence" value="ECO:0007669"/>
    <property type="project" value="TreeGrafter"/>
</dbReference>
<dbReference type="InterPro" id="IPR015366">
    <property type="entry name" value="S53_propep"/>
</dbReference>
<keyword evidence="7" id="KW-0865">Zymogen</keyword>
<name>A0A941IH32_9ACTN</name>
<keyword evidence="11" id="KW-1185">Reference proteome</keyword>
<keyword evidence="3" id="KW-0479">Metal-binding</keyword>
<dbReference type="PROSITE" id="PS00138">
    <property type="entry name" value="SUBTILASE_SER"/>
    <property type="match status" value="1"/>
</dbReference>
<dbReference type="SUPFAM" id="SSF54897">
    <property type="entry name" value="Protease propeptides/inhibitors"/>
    <property type="match status" value="1"/>
</dbReference>
<evidence type="ECO:0000313" key="10">
    <source>
        <dbReference type="EMBL" id="MBR7824773.1"/>
    </source>
</evidence>
<dbReference type="GO" id="GO:0046872">
    <property type="term" value="F:metal ion binding"/>
    <property type="evidence" value="ECO:0007669"/>
    <property type="project" value="UniProtKB-KW"/>
</dbReference>
<evidence type="ECO:0000313" key="11">
    <source>
        <dbReference type="Proteomes" id="UP000676325"/>
    </source>
</evidence>
<dbReference type="InterPro" id="IPR036852">
    <property type="entry name" value="Peptidase_S8/S53_dom_sf"/>
</dbReference>
<comment type="caution">
    <text evidence="10">The sequence shown here is derived from an EMBL/GenBank/DDBJ whole genome shotgun (WGS) entry which is preliminary data.</text>
</comment>
<sequence length="1054" mass="106028">MDNDQLGRGTDGIGRPSSRPGALRRLGLPAAALSIALGAGQLAGAAPSFAATQSAATQTGNVAVGHAPALPHNTVSAAAPAASKKLTLDVELNTGHAAALSAYAAGVSDKNSAYYHHYLTPSQVAADFGASKSEIAAVEASLRAQGLTVGSVSSNGMFISATGTVAQSEHAFNVSIKGYKAAGRTFYANTTAPTVAASVAGDVSGILGLDDVDYALPRTSTTHHVVKASSVGSKVTSNYTVNSCSSISQVFSQYGLTNGTNYYTDDSISSIYGLNSLLTNGNDGAGVTVGVFELEGYDASGVADIDSCYGHSTTSVTEQTVDGGPTAAANMYNNVGVESALDIENIANLAPGASIIDYAGPDAKTATDSQVLDVFNAMISADTAKVISDSWGECEVLTKSSDSTFQASENTLFETAATQGQTVLVASGDTGSTDCYGAGVTADNTVLSVDDPASQPYVTAVGGTTMSGLSNPTPSTWNECQSTNADCGASGGGVSNTWPLPTWQSKAKASGYSAECTSTVSQGGTGCREVPDVSALADPNEGYVVEEYYDDGIATDTPGESYGIVGGTSGAAPVWAAIIALADASTTCKVGGSAGSINNQLYTVGTLSSTASSAFATDVTTGTNKITADGATYGYSAGTGYDMATGWGTPKAAGVVSIVCQAPSYYQADGPTRLLDTRAKTQVGSVTGPIAKNASVTVQITGKNSVPTGATAAVLNVTVTQPSGAGNATVYPATSTEPLTSNLNWTAGQTTPNLVVVPLNSDGAVKITNNSTGTVQFIADLEGYFTTSTTVSSVTSSSYTPVTPIRAMDTRVGGNGVAKAKVAAGGTVKLLVSDPTKSTTTITAIGGTATLSIPKGITGIAMNVTVTNATGGGYIEAYPNSLTTRPQSSNVNFSTGQTVANMVMVPVGSDGTVDFYNGGISGSVDVIADIAGYYTAGTSGDVYHPLGPVRVVDTRKNENASGAIAAKGKLNLALPSSYKAIISNVTVTQPASGGFVSVYPLNGSLPNVSNVNFGTGQTIPNMAVVQSNSGVTFYNNASGTVQLVVDLSGYFSAS</sequence>
<dbReference type="InterPro" id="IPR023828">
    <property type="entry name" value="Peptidase_S8_Ser-AS"/>
</dbReference>
<dbReference type="CDD" id="cd04056">
    <property type="entry name" value="Peptidases_S53"/>
    <property type="match status" value="1"/>
</dbReference>
<dbReference type="SMART" id="SM00944">
    <property type="entry name" value="Pro-kuma_activ"/>
    <property type="match status" value="1"/>
</dbReference>
<gene>
    <name evidence="10" type="ORF">KDK95_00515</name>
</gene>
<dbReference type="Gene3D" id="3.40.50.200">
    <property type="entry name" value="Peptidase S8/S53 domain"/>
    <property type="match status" value="1"/>
</dbReference>
<dbReference type="RefSeq" id="WP_212515922.1">
    <property type="nucleotide sequence ID" value="NZ_JAGSOH010000001.1"/>
</dbReference>
<dbReference type="CDD" id="cd11377">
    <property type="entry name" value="Pro-peptidase_S53"/>
    <property type="match status" value="1"/>
</dbReference>
<dbReference type="EMBL" id="JAGSOH010000001">
    <property type="protein sequence ID" value="MBR7824773.1"/>
    <property type="molecule type" value="Genomic_DNA"/>
</dbReference>
<dbReference type="SUPFAM" id="SSF52743">
    <property type="entry name" value="Subtilisin-like"/>
    <property type="match status" value="1"/>
</dbReference>
<evidence type="ECO:0000259" key="9">
    <source>
        <dbReference type="PROSITE" id="PS51695"/>
    </source>
</evidence>
<feature type="domain" description="Peptidase S53" evidence="9">
    <location>
        <begin position="262"/>
        <end position="662"/>
    </location>
</feature>
<dbReference type="InterPro" id="IPR050819">
    <property type="entry name" value="Tripeptidyl-peptidase_I"/>
</dbReference>
<dbReference type="GO" id="GO:0006508">
    <property type="term" value="P:proteolysis"/>
    <property type="evidence" value="ECO:0007669"/>
    <property type="project" value="UniProtKB-KW"/>
</dbReference>
<evidence type="ECO:0000256" key="4">
    <source>
        <dbReference type="ARBA" id="ARBA00022801"/>
    </source>
</evidence>